<accession>D9R6A1</accession>
<dbReference type="STRING" id="610130.Closa_2769"/>
<organism evidence="1 2">
    <name type="scientific">Lacrimispora saccharolytica (strain ATCC 35040 / DSM 2544 / NRCC 2533 / WM1)</name>
    <name type="common">Clostridium saccharolyticum</name>
    <dbReference type="NCBI Taxonomy" id="610130"/>
    <lineage>
        <taxon>Bacteria</taxon>
        <taxon>Bacillati</taxon>
        <taxon>Bacillota</taxon>
        <taxon>Clostridia</taxon>
        <taxon>Lachnospirales</taxon>
        <taxon>Lachnospiraceae</taxon>
        <taxon>Lacrimispora</taxon>
    </lineage>
</organism>
<dbReference type="EMBL" id="CP002109">
    <property type="protein sequence ID" value="ADL05311.1"/>
    <property type="molecule type" value="Genomic_DNA"/>
</dbReference>
<keyword evidence="2" id="KW-1185">Reference proteome</keyword>
<evidence type="ECO:0000313" key="1">
    <source>
        <dbReference type="EMBL" id="ADL05311.1"/>
    </source>
</evidence>
<reference evidence="1" key="1">
    <citation type="submission" date="2010-07" db="EMBL/GenBank/DDBJ databases">
        <title>Complete sequence of Clostridium saccharolyticum WM1.</title>
        <authorList>
            <consortium name="US DOE Joint Genome Institute"/>
            <person name="Lucas S."/>
            <person name="Copeland A."/>
            <person name="Lapidus A."/>
            <person name="Cheng J.-F."/>
            <person name="Bruce D."/>
            <person name="Goodwin L."/>
            <person name="Pitluck S."/>
            <person name="Chertkov O."/>
            <person name="Detter J.C."/>
            <person name="Han C."/>
            <person name="Tapia R."/>
            <person name="Land M."/>
            <person name="Hauser L."/>
            <person name="Chang Y.-J."/>
            <person name="Jeffries C."/>
            <person name="Kyrpides N."/>
            <person name="Ivanova N."/>
            <person name="Mikhailova N."/>
            <person name="Mouttaki H."/>
            <person name="Lin L."/>
            <person name="Zhou J."/>
            <person name="Hemme C.L."/>
            <person name="Woyke T."/>
        </authorList>
    </citation>
    <scope>NUCLEOTIDE SEQUENCE [LARGE SCALE GENOMIC DNA]</scope>
    <source>
        <strain evidence="1">WM1</strain>
    </source>
</reference>
<gene>
    <name evidence="1" type="ordered locus">Closa_2769</name>
</gene>
<dbReference type="AlphaFoldDB" id="D9R6A1"/>
<dbReference type="KEGG" id="csh:Closa_2769"/>
<dbReference type="Proteomes" id="UP000001662">
    <property type="component" value="Chromosome"/>
</dbReference>
<dbReference type="RefSeq" id="WP_013273395.1">
    <property type="nucleotide sequence ID" value="NC_014376.1"/>
</dbReference>
<dbReference type="HOGENOM" id="CLU_1624298_0_0_9"/>
<evidence type="ECO:0000313" key="2">
    <source>
        <dbReference type="Proteomes" id="UP000001662"/>
    </source>
</evidence>
<dbReference type="OrthoDB" id="2051680at2"/>
<sequence length="163" mass="18729">MYTYFFHLSPSKSNSNIDYTDEKVKNMLNEAITAINNGLAFSRDGKTISINNIDVNKIELTLSCKTALTHSARSLSALTRYLTTYYSEYFEPYVYNKTLFNMKLISQESHFGLETNEISDTDLLKGVIDILYTYTTTTKKEADLRIDTINQMKDLIKPFLSKL</sequence>
<name>D9R6A1_LACSW</name>
<protein>
    <submittedName>
        <fullName evidence="1">Uncharacterized protein</fullName>
    </submittedName>
</protein>
<proteinExistence type="predicted"/>
<dbReference type="PaxDb" id="610130-Closa_2769"/>